<feature type="compositionally biased region" description="Polar residues" evidence="10">
    <location>
        <begin position="500"/>
        <end position="511"/>
    </location>
</feature>
<dbReference type="AlphaFoldDB" id="A0AAN9A930"/>
<dbReference type="PANTHER" id="PTHR12011">
    <property type="entry name" value="ADHESION G-PROTEIN COUPLED RECEPTOR"/>
    <property type="match status" value="1"/>
</dbReference>
<evidence type="ECO:0000256" key="4">
    <source>
        <dbReference type="ARBA" id="ARBA00022989"/>
    </source>
</evidence>
<evidence type="ECO:0000259" key="12">
    <source>
        <dbReference type="PROSITE" id="PS50221"/>
    </source>
</evidence>
<name>A0AAN9A930_HALRR</name>
<dbReference type="GO" id="GO:0007166">
    <property type="term" value="P:cell surface receptor signaling pathway"/>
    <property type="evidence" value="ECO:0007669"/>
    <property type="project" value="InterPro"/>
</dbReference>
<feature type="compositionally biased region" description="Pro residues" evidence="10">
    <location>
        <begin position="529"/>
        <end position="547"/>
    </location>
</feature>
<evidence type="ECO:0000313" key="16">
    <source>
        <dbReference type="Proteomes" id="UP001381693"/>
    </source>
</evidence>
<evidence type="ECO:0000313" key="15">
    <source>
        <dbReference type="EMBL" id="KAK7076585.1"/>
    </source>
</evidence>
<evidence type="ECO:0000256" key="6">
    <source>
        <dbReference type="ARBA" id="ARBA00023136"/>
    </source>
</evidence>
<dbReference type="PANTHER" id="PTHR12011:SF347">
    <property type="entry name" value="FI21270P1-RELATED"/>
    <property type="match status" value="1"/>
</dbReference>
<protein>
    <submittedName>
        <fullName evidence="15">Uncharacterized protein</fullName>
    </submittedName>
</protein>
<evidence type="ECO:0000256" key="5">
    <source>
        <dbReference type="ARBA" id="ARBA00023040"/>
    </source>
</evidence>
<reference evidence="15 16" key="1">
    <citation type="submission" date="2023-11" db="EMBL/GenBank/DDBJ databases">
        <title>Halocaridina rubra genome assembly.</title>
        <authorList>
            <person name="Smith C."/>
        </authorList>
    </citation>
    <scope>NUCLEOTIDE SEQUENCE [LARGE SCALE GENOMIC DNA]</scope>
    <source>
        <strain evidence="15">EP-1</strain>
        <tissue evidence="15">Whole</tissue>
    </source>
</reference>
<dbReference type="InterPro" id="IPR017981">
    <property type="entry name" value="GPCR_2-like_7TM"/>
</dbReference>
<keyword evidence="5" id="KW-0297">G-protein coupled receptor</keyword>
<dbReference type="PROSITE" id="PS50227">
    <property type="entry name" value="G_PROTEIN_RECEP_F2_3"/>
    <property type="match status" value="1"/>
</dbReference>
<dbReference type="InterPro" id="IPR000203">
    <property type="entry name" value="GPS"/>
</dbReference>
<evidence type="ECO:0000259" key="13">
    <source>
        <dbReference type="PROSITE" id="PS50227"/>
    </source>
</evidence>
<evidence type="ECO:0000256" key="3">
    <source>
        <dbReference type="ARBA" id="ARBA00022729"/>
    </source>
</evidence>
<keyword evidence="9" id="KW-0807">Transducer</keyword>
<evidence type="ECO:0000256" key="8">
    <source>
        <dbReference type="ARBA" id="ARBA00023170"/>
    </source>
</evidence>
<dbReference type="InterPro" id="IPR000832">
    <property type="entry name" value="GPCR_2_secretin-like"/>
</dbReference>
<keyword evidence="3" id="KW-0732">Signal</keyword>
<feature type="domain" description="GAIN-B" evidence="12">
    <location>
        <begin position="768"/>
        <end position="951"/>
    </location>
</feature>
<evidence type="ECO:0000256" key="9">
    <source>
        <dbReference type="ARBA" id="ARBA00023224"/>
    </source>
</evidence>
<feature type="transmembrane region" description="Helical" evidence="11">
    <location>
        <begin position="1042"/>
        <end position="1060"/>
    </location>
</feature>
<dbReference type="GO" id="GO:0005886">
    <property type="term" value="C:plasma membrane"/>
    <property type="evidence" value="ECO:0007669"/>
    <property type="project" value="UniProtKB-SubCell"/>
</dbReference>
<dbReference type="Pfam" id="PF01825">
    <property type="entry name" value="GPS"/>
    <property type="match status" value="1"/>
</dbReference>
<gene>
    <name evidence="15" type="ORF">SK128_020705</name>
</gene>
<evidence type="ECO:0000256" key="2">
    <source>
        <dbReference type="ARBA" id="ARBA00022692"/>
    </source>
</evidence>
<evidence type="ECO:0000256" key="11">
    <source>
        <dbReference type="SAM" id="Phobius"/>
    </source>
</evidence>
<comment type="caution">
    <text evidence="15">The sequence shown here is derived from an EMBL/GenBank/DDBJ whole genome shotgun (WGS) entry which is preliminary data.</text>
</comment>
<dbReference type="InterPro" id="IPR046338">
    <property type="entry name" value="GAIN_dom_sf"/>
</dbReference>
<dbReference type="GO" id="GO:0004930">
    <property type="term" value="F:G protein-coupled receptor activity"/>
    <property type="evidence" value="ECO:0007669"/>
    <property type="project" value="UniProtKB-KW"/>
</dbReference>
<dbReference type="InterPro" id="IPR036445">
    <property type="entry name" value="GPCR_2_extracell_dom_sf"/>
</dbReference>
<dbReference type="InterPro" id="IPR001879">
    <property type="entry name" value="GPCR_2_extracellular_dom"/>
</dbReference>
<dbReference type="SMART" id="SM00303">
    <property type="entry name" value="GPS"/>
    <property type="match status" value="1"/>
</dbReference>
<organism evidence="15 16">
    <name type="scientific">Halocaridina rubra</name>
    <name type="common">Hawaiian red shrimp</name>
    <dbReference type="NCBI Taxonomy" id="373956"/>
    <lineage>
        <taxon>Eukaryota</taxon>
        <taxon>Metazoa</taxon>
        <taxon>Ecdysozoa</taxon>
        <taxon>Arthropoda</taxon>
        <taxon>Crustacea</taxon>
        <taxon>Multicrustacea</taxon>
        <taxon>Malacostraca</taxon>
        <taxon>Eumalacostraca</taxon>
        <taxon>Eucarida</taxon>
        <taxon>Decapoda</taxon>
        <taxon>Pleocyemata</taxon>
        <taxon>Caridea</taxon>
        <taxon>Atyoidea</taxon>
        <taxon>Atyidae</taxon>
        <taxon>Halocaridina</taxon>
    </lineage>
</organism>
<feature type="transmembrane region" description="Helical" evidence="11">
    <location>
        <begin position="971"/>
        <end position="998"/>
    </location>
</feature>
<dbReference type="PROSITE" id="PS50261">
    <property type="entry name" value="G_PROTEIN_RECEP_F2_4"/>
    <property type="match status" value="1"/>
</dbReference>
<feature type="domain" description="G-protein coupled receptors family 2 profile 2" evidence="14">
    <location>
        <begin position="972"/>
        <end position="1111"/>
    </location>
</feature>
<evidence type="ECO:0000259" key="14">
    <source>
        <dbReference type="PROSITE" id="PS50261"/>
    </source>
</evidence>
<sequence length="1111" mass="120232">MAEKRNHRQSVLMMSALKEGPKIEPISFSDLNNAYTTRKLCSIPICNLPVLVGGMLSRNAAASTTEYTVNVNSASNPYSTLATTVSNSPIAASPFSTSTETTDLISATAKPDVATTVPETSSVSNGSSTTNTITTVSTTPTFAAITPAVTYASTEHITKSKTLTPKSNVGTARGKMLSVTATADFGTTTPVDTAFKYATTDDSWITEQDTLPTNAFFTSKNNTNILTATTPDPLDTYNTPNISRTDDTWITISDTNISSTALKTKTTTTNISTSTSDPDTTDEYTDTDSTLISVSDTAPTTTTLTTIGASTTFTTTTPDPLNTTNSYKSTDRTWIPESSTTSITTTPTSDITNSNLTATTSDLPYTTIPSVTTDDTTTTTILFTATTTKIAVTTPDPLDTTTDDEITNNTWITLPNSTITTVSTTIITPTTTSDHSDRSSDPTYTTDVLTSTVNSTKNSAITTTPTQLSTFIVTPSRTTIWPNTTPTEFSTLIVTSSGTTIWPNTTYTPSIKTPEPPTTSRPPTQSPMTPEPPTTPPPPTTLEPPPATSSTTTTTPRPIVPPPDCQAEYPFPVLYPNYIWESAKPGENTTKACPPGSDSTNSSATRFCNALGNWTDLPNLRKCRNVINNSAYFRKCRNVITDGILSELNDTNSNATAGETLDTFVRNITNTTLGSGDVINLVNVLDAAKERHKRDVTNITDSGQILNITNTYTNSVTKMSSKVLEDATVWEGLPRESRFETGSNLQENLKEAAVEVSLLLNEARQTYSYTSLSVIAQQFNSNYYDNEENRTFSHPLDESNKIQLPDNFYDSLPDNGQVAVSFTAYNTLHCVMSGGAVCGRDKGPDRLENVDESTESDVVIDGLVNSRIIGLTVGRGTWNASEGSEVLINFNHFLSRDVYNLTESQCVWWDSKTQSWLEDGCRLVQESASGTTCACDHLTNLAVIMDVNGKLPNITIHLICNSFHKKLVKEVAYWITIIGCSLSLTCLLLALLTLGSYIRKTRDVPRYNTLINLHFCGCLFITEIVLLAGLDRRDKTDAGCGIVAGLLHYLLLVTFCWMGVESLNFYRLLIKVFPSGKSPMKFYCLFAYGTPALIVGISAAATKGRGYGTEE</sequence>
<dbReference type="Gene3D" id="1.20.1070.10">
    <property type="entry name" value="Rhodopsin 7-helix transmembrane proteins"/>
    <property type="match status" value="1"/>
</dbReference>
<keyword evidence="2 11" id="KW-0812">Transmembrane</keyword>
<feature type="region of interest" description="Disordered" evidence="10">
    <location>
        <begin position="500"/>
        <end position="565"/>
    </location>
</feature>
<keyword evidence="6 11" id="KW-0472">Membrane</keyword>
<feature type="transmembrane region" description="Helical" evidence="11">
    <location>
        <begin position="1080"/>
        <end position="1101"/>
    </location>
</feature>
<evidence type="ECO:0000256" key="1">
    <source>
        <dbReference type="ARBA" id="ARBA00004141"/>
    </source>
</evidence>
<dbReference type="Gene3D" id="2.60.220.50">
    <property type="match status" value="1"/>
</dbReference>
<accession>A0AAN9A930</accession>
<keyword evidence="7" id="KW-1015">Disulfide bond</keyword>
<comment type="subcellular location">
    <subcellularLocation>
        <location evidence="1">Membrane</location>
        <topology evidence="1">Multi-pass membrane protein</topology>
    </subcellularLocation>
</comment>
<dbReference type="EMBL" id="JAXCGZ010009613">
    <property type="protein sequence ID" value="KAK7076585.1"/>
    <property type="molecule type" value="Genomic_DNA"/>
</dbReference>
<feature type="domain" description="G-protein coupled receptors family 2 profile 1" evidence="13">
    <location>
        <begin position="565"/>
        <end position="627"/>
    </location>
</feature>
<dbReference type="Proteomes" id="UP001381693">
    <property type="component" value="Unassembled WGS sequence"/>
</dbReference>
<evidence type="ECO:0000256" key="10">
    <source>
        <dbReference type="SAM" id="MobiDB-lite"/>
    </source>
</evidence>
<keyword evidence="16" id="KW-1185">Reference proteome</keyword>
<feature type="transmembrane region" description="Helical" evidence="11">
    <location>
        <begin position="1010"/>
        <end position="1030"/>
    </location>
</feature>
<keyword evidence="8" id="KW-0675">Receptor</keyword>
<dbReference type="PROSITE" id="PS50221">
    <property type="entry name" value="GAIN_B"/>
    <property type="match status" value="1"/>
</dbReference>
<feature type="compositionally biased region" description="Low complexity" evidence="10">
    <location>
        <begin position="548"/>
        <end position="557"/>
    </location>
</feature>
<dbReference type="InterPro" id="IPR057244">
    <property type="entry name" value="GAIN_B"/>
</dbReference>
<keyword evidence="4 11" id="KW-1133">Transmembrane helix</keyword>
<evidence type="ECO:0000256" key="7">
    <source>
        <dbReference type="ARBA" id="ARBA00023157"/>
    </source>
</evidence>
<proteinExistence type="predicted"/>
<dbReference type="Pfam" id="PF00002">
    <property type="entry name" value="7tm_2"/>
    <property type="match status" value="1"/>
</dbReference>
<dbReference type="SUPFAM" id="SSF111418">
    <property type="entry name" value="Hormone receptor domain"/>
    <property type="match status" value="1"/>
</dbReference>